<dbReference type="AlphaFoldDB" id="A0A498NAS9"/>
<feature type="region of interest" description="Disordered" evidence="1">
    <location>
        <begin position="1"/>
        <end position="61"/>
    </location>
</feature>
<comment type="caution">
    <text evidence="2">The sequence shown here is derived from an EMBL/GenBank/DDBJ whole genome shotgun (WGS) entry which is preliminary data.</text>
</comment>
<accession>A0A498NAS9</accession>
<feature type="compositionally biased region" description="Basic and acidic residues" evidence="1">
    <location>
        <begin position="11"/>
        <end position="20"/>
    </location>
</feature>
<organism evidence="2 3">
    <name type="scientific">Labeo rohita</name>
    <name type="common">Indian major carp</name>
    <name type="synonym">Cyprinus rohita</name>
    <dbReference type="NCBI Taxonomy" id="84645"/>
    <lineage>
        <taxon>Eukaryota</taxon>
        <taxon>Metazoa</taxon>
        <taxon>Chordata</taxon>
        <taxon>Craniata</taxon>
        <taxon>Vertebrata</taxon>
        <taxon>Euteleostomi</taxon>
        <taxon>Actinopterygii</taxon>
        <taxon>Neopterygii</taxon>
        <taxon>Teleostei</taxon>
        <taxon>Ostariophysi</taxon>
        <taxon>Cypriniformes</taxon>
        <taxon>Cyprinidae</taxon>
        <taxon>Labeoninae</taxon>
        <taxon>Labeonini</taxon>
        <taxon>Labeo</taxon>
    </lineage>
</organism>
<name>A0A498NAS9_LABRO</name>
<dbReference type="EMBL" id="QBIY01011927">
    <property type="protein sequence ID" value="RXN27926.1"/>
    <property type="molecule type" value="Genomic_DNA"/>
</dbReference>
<evidence type="ECO:0000256" key="1">
    <source>
        <dbReference type="SAM" id="MobiDB-lite"/>
    </source>
</evidence>
<protein>
    <submittedName>
        <fullName evidence="2">Uncharacterized protein</fullName>
    </submittedName>
</protein>
<keyword evidence="3" id="KW-1185">Reference proteome</keyword>
<sequence length="94" mass="10528">MEMTNVPDSKTAGEDGEKLKGSRSGQAAMAMRQQRSGEAATVDYHHHRTHQQWESGHGRSPEDLRRVLASQDCSVVVQGQLNITLQNKIYSYLM</sequence>
<dbReference type="Proteomes" id="UP000290572">
    <property type="component" value="Unassembled WGS sequence"/>
</dbReference>
<reference evidence="2 3" key="1">
    <citation type="submission" date="2018-03" db="EMBL/GenBank/DDBJ databases">
        <title>Draft genome sequence of Rohu Carp (Labeo rohita).</title>
        <authorList>
            <person name="Das P."/>
            <person name="Kushwaha B."/>
            <person name="Joshi C.G."/>
            <person name="Kumar D."/>
            <person name="Nagpure N.S."/>
            <person name="Sahoo L."/>
            <person name="Das S.P."/>
            <person name="Bit A."/>
            <person name="Patnaik S."/>
            <person name="Meher P.K."/>
            <person name="Jayasankar P."/>
            <person name="Koringa P.G."/>
            <person name="Patel N.V."/>
            <person name="Hinsu A.T."/>
            <person name="Kumar R."/>
            <person name="Pandey M."/>
            <person name="Agarwal S."/>
            <person name="Srivastava S."/>
            <person name="Singh M."/>
            <person name="Iquebal M.A."/>
            <person name="Jaiswal S."/>
            <person name="Angadi U.B."/>
            <person name="Kumar N."/>
            <person name="Raza M."/>
            <person name="Shah T.M."/>
            <person name="Rai A."/>
            <person name="Jena J.K."/>
        </authorList>
    </citation>
    <scope>NUCLEOTIDE SEQUENCE [LARGE SCALE GENOMIC DNA]</scope>
    <source>
        <strain evidence="2">DASCIFA01</strain>
        <tissue evidence="2">Testis</tissue>
    </source>
</reference>
<evidence type="ECO:0000313" key="3">
    <source>
        <dbReference type="Proteomes" id="UP000290572"/>
    </source>
</evidence>
<proteinExistence type="predicted"/>
<gene>
    <name evidence="2" type="ORF">ROHU_019667</name>
</gene>
<evidence type="ECO:0000313" key="2">
    <source>
        <dbReference type="EMBL" id="RXN27926.1"/>
    </source>
</evidence>